<evidence type="ECO:0000313" key="3">
    <source>
        <dbReference type="EMBL" id="SHF49763.1"/>
    </source>
</evidence>
<keyword evidence="4" id="KW-1185">Reference proteome</keyword>
<dbReference type="SUPFAM" id="SSF53474">
    <property type="entry name" value="alpha/beta-Hydrolases"/>
    <property type="match status" value="1"/>
</dbReference>
<name>A0A1M5C4R0_9FLAO</name>
<feature type="domain" description="Peptidase S9 prolyl oligopeptidase catalytic" evidence="2">
    <location>
        <begin position="652"/>
        <end position="817"/>
    </location>
</feature>
<accession>A0A1M5C4R0</accession>
<dbReference type="Pfam" id="PF00326">
    <property type="entry name" value="Peptidase_S9"/>
    <property type="match status" value="1"/>
</dbReference>
<dbReference type="EMBL" id="FQUT01000004">
    <property type="protein sequence ID" value="SHF49763.1"/>
    <property type="molecule type" value="Genomic_DNA"/>
</dbReference>
<proteinExistence type="predicted"/>
<organism evidence="3 4">
    <name type="scientific">Chryseobacterium arachidis</name>
    <dbReference type="NCBI Taxonomy" id="1416778"/>
    <lineage>
        <taxon>Bacteria</taxon>
        <taxon>Pseudomonadati</taxon>
        <taxon>Bacteroidota</taxon>
        <taxon>Flavobacteriia</taxon>
        <taxon>Flavobacteriales</taxon>
        <taxon>Weeksellaceae</taxon>
        <taxon>Chryseobacterium group</taxon>
        <taxon>Chryseobacterium</taxon>
    </lineage>
</organism>
<dbReference type="PANTHER" id="PTHR42776:SF27">
    <property type="entry name" value="DIPEPTIDYL PEPTIDASE FAMILY MEMBER 6"/>
    <property type="match status" value="1"/>
</dbReference>
<dbReference type="STRING" id="1416778.SAMN05443633_104404"/>
<dbReference type="Gene3D" id="3.40.50.1820">
    <property type="entry name" value="alpha/beta hydrolase"/>
    <property type="match status" value="1"/>
</dbReference>
<evidence type="ECO:0000256" key="1">
    <source>
        <dbReference type="ARBA" id="ARBA00022801"/>
    </source>
</evidence>
<evidence type="ECO:0000313" key="4">
    <source>
        <dbReference type="Proteomes" id="UP000184518"/>
    </source>
</evidence>
<dbReference type="SUPFAM" id="SSF82171">
    <property type="entry name" value="DPP6 N-terminal domain-like"/>
    <property type="match status" value="1"/>
</dbReference>
<dbReference type="PANTHER" id="PTHR42776">
    <property type="entry name" value="SERINE PEPTIDASE S9 FAMILY MEMBER"/>
    <property type="match status" value="1"/>
</dbReference>
<protein>
    <submittedName>
        <fullName evidence="3">Prolyl oligopeptidase family protein</fullName>
    </submittedName>
</protein>
<reference evidence="4" key="1">
    <citation type="submission" date="2016-11" db="EMBL/GenBank/DDBJ databases">
        <authorList>
            <person name="Varghese N."/>
            <person name="Submissions S."/>
        </authorList>
    </citation>
    <scope>NUCLEOTIDE SEQUENCE [LARGE SCALE GENOMIC DNA]</scope>
    <source>
        <strain evidence="4">DSM 27619</strain>
    </source>
</reference>
<gene>
    <name evidence="3" type="ORF">SAMN05443633_104404</name>
</gene>
<evidence type="ECO:0000259" key="2">
    <source>
        <dbReference type="Pfam" id="PF00326"/>
    </source>
</evidence>
<keyword evidence="1" id="KW-0378">Hydrolase</keyword>
<dbReference type="GO" id="GO:0004252">
    <property type="term" value="F:serine-type endopeptidase activity"/>
    <property type="evidence" value="ECO:0007669"/>
    <property type="project" value="TreeGrafter"/>
</dbReference>
<dbReference type="Proteomes" id="UP000184518">
    <property type="component" value="Unassembled WGS sequence"/>
</dbReference>
<dbReference type="GO" id="GO:0006508">
    <property type="term" value="P:proteolysis"/>
    <property type="evidence" value="ECO:0007669"/>
    <property type="project" value="InterPro"/>
</dbReference>
<sequence>MIGKCTRILLSGVLLFWTLYLVNAQDMTDEGLKKWVSQFSSLHLLTTNDDASYATVTKSYMGNVDTVLVFSHKRKNPIDTLVGYTISRSFVTNNHLFAVGVNQARLVNVSTGQKLDYNSVRNAGVIKGKGQYYIVDRKKMLTVYDLEGDVLYRADGVDKVVGDEHKMVLVKGSSDGISLIVVWDGQKGDIIYSTGLSIDKIELLPSGRYLSIRETEVKSDTRSMKILDCLTRKVIAPLEIQNIPERVVKVTEVENGKSFLITAEIQIPVSDTPMVKLWYGTDKELRFTKNGKTKYRFWFLTDGFEKVEELPTDRFEVFTPLNNSRYLWAFSNREEFDYVHANPRYNMFLYDTELKTYTLIYPQVAEIFGSADGRYAVSLDGKEKIWKLFDLQDQKMIDIEGTDLRNPVFSLDGRKLFFSGETDLYCFDLKTGVLKSLDISKDSEVVVIDKKVIMGFTHLETKFNTFTVDTAKPVRLQLYNSVKSVTSVLEWKRNKAMVLVPETDRRIRKIIFGGNGKNKWGFSIEENFNLPDGLYYIAGSGKKKKLLYQTNPQDTAASKLKVEVVHYRNSLGVLLKGILTYPVNYDSGRKYPMVVRVYQRQSSASSHYISADVGQDGFSKRLLIEKGYFVFQPDIVFDHRGTGVSSLDCVNKALGALEAHSSIDFSKVGLMGHSMGGYETNFIATQSKRFAAYISGSSVANTVQAYFSYNRLFEVPDYARYEYGQFDMNVPYSENRELYDQNNPVNYVQNVNAPVLLWAGSKDTNVVPEQTEAFYVGLLRNRKSVIALHYRDQSHSLGFMTPETFDLNRRVMEWWDFFLKGKKDVEWIRKEMISY</sequence>
<dbReference type="InterPro" id="IPR029058">
    <property type="entry name" value="AB_hydrolase_fold"/>
</dbReference>
<dbReference type="AlphaFoldDB" id="A0A1M5C4R0"/>
<dbReference type="InterPro" id="IPR001375">
    <property type="entry name" value="Peptidase_S9_cat"/>
</dbReference>